<dbReference type="Gene3D" id="3.40.50.300">
    <property type="entry name" value="P-loop containing nucleotide triphosphate hydrolases"/>
    <property type="match status" value="1"/>
</dbReference>
<dbReference type="EMBL" id="SGPL01000150">
    <property type="protein sequence ID" value="THH16605.1"/>
    <property type="molecule type" value="Genomic_DNA"/>
</dbReference>
<dbReference type="SUPFAM" id="SSF48452">
    <property type="entry name" value="TPR-like"/>
    <property type="match status" value="2"/>
</dbReference>
<evidence type="ECO:0000313" key="2">
    <source>
        <dbReference type="EMBL" id="THH16605.1"/>
    </source>
</evidence>
<name>A0A4S4LW75_9AGAM</name>
<dbReference type="AlphaFoldDB" id="A0A4S4LW75"/>
<dbReference type="GO" id="GO:0007166">
    <property type="term" value="P:cell surface receptor signaling pathway"/>
    <property type="evidence" value="ECO:0007669"/>
    <property type="project" value="InterPro"/>
</dbReference>
<dbReference type="InterPro" id="IPR053137">
    <property type="entry name" value="NLR-like"/>
</dbReference>
<evidence type="ECO:0000256" key="1">
    <source>
        <dbReference type="SAM" id="MobiDB-lite"/>
    </source>
</evidence>
<dbReference type="PANTHER" id="PTHR46082:SF6">
    <property type="entry name" value="AAA+ ATPASE DOMAIN-CONTAINING PROTEIN-RELATED"/>
    <property type="match status" value="1"/>
</dbReference>
<organism evidence="2 3">
    <name type="scientific">Bondarzewia mesenterica</name>
    <dbReference type="NCBI Taxonomy" id="1095465"/>
    <lineage>
        <taxon>Eukaryota</taxon>
        <taxon>Fungi</taxon>
        <taxon>Dikarya</taxon>
        <taxon>Basidiomycota</taxon>
        <taxon>Agaricomycotina</taxon>
        <taxon>Agaricomycetes</taxon>
        <taxon>Russulales</taxon>
        <taxon>Bondarzewiaceae</taxon>
        <taxon>Bondarzewia</taxon>
    </lineage>
</organism>
<dbReference type="GO" id="GO:0043531">
    <property type="term" value="F:ADP binding"/>
    <property type="evidence" value="ECO:0007669"/>
    <property type="project" value="InterPro"/>
</dbReference>
<dbReference type="Gene3D" id="1.20.930.20">
    <property type="entry name" value="Adaptor protein Cbl, N-terminal domain"/>
    <property type="match status" value="1"/>
</dbReference>
<dbReference type="InterPro" id="IPR036537">
    <property type="entry name" value="Adaptor_Cbl_N_dom_sf"/>
</dbReference>
<reference evidence="2 3" key="1">
    <citation type="submission" date="2019-02" db="EMBL/GenBank/DDBJ databases">
        <title>Genome sequencing of the rare red list fungi Bondarzewia mesenterica.</title>
        <authorList>
            <person name="Buettner E."/>
            <person name="Kellner H."/>
        </authorList>
    </citation>
    <scope>NUCLEOTIDE SEQUENCE [LARGE SCALE GENOMIC DNA]</scope>
    <source>
        <strain evidence="2 3">DSM 108281</strain>
    </source>
</reference>
<feature type="region of interest" description="Disordered" evidence="1">
    <location>
        <begin position="858"/>
        <end position="881"/>
    </location>
</feature>
<dbReference type="Gene3D" id="1.25.40.10">
    <property type="entry name" value="Tetratricopeptide repeat domain"/>
    <property type="match status" value="1"/>
</dbReference>
<keyword evidence="3" id="KW-1185">Reference proteome</keyword>
<dbReference type="Pfam" id="PF13374">
    <property type="entry name" value="TPR_10"/>
    <property type="match status" value="4"/>
</dbReference>
<protein>
    <submittedName>
        <fullName evidence="2">Uncharacterized protein</fullName>
    </submittedName>
</protein>
<evidence type="ECO:0000313" key="3">
    <source>
        <dbReference type="Proteomes" id="UP000310158"/>
    </source>
</evidence>
<dbReference type="OrthoDB" id="1658288at2759"/>
<comment type="caution">
    <text evidence="2">The sequence shown here is derived from an EMBL/GenBank/DDBJ whole genome shotgun (WGS) entry which is preliminary data.</text>
</comment>
<proteinExistence type="predicted"/>
<dbReference type="InterPro" id="IPR011990">
    <property type="entry name" value="TPR-like_helical_dom_sf"/>
</dbReference>
<dbReference type="PANTHER" id="PTHR46082">
    <property type="entry name" value="ATP/GTP-BINDING PROTEIN-RELATED"/>
    <property type="match status" value="1"/>
</dbReference>
<dbReference type="SUPFAM" id="SSF52540">
    <property type="entry name" value="P-loop containing nucleoside triphosphate hydrolases"/>
    <property type="match status" value="1"/>
</dbReference>
<dbReference type="InterPro" id="IPR059179">
    <property type="entry name" value="MLKL-like_MCAfunc"/>
</dbReference>
<dbReference type="CDD" id="cd21037">
    <property type="entry name" value="MLKL_NTD"/>
    <property type="match status" value="1"/>
</dbReference>
<dbReference type="InterPro" id="IPR027417">
    <property type="entry name" value="P-loop_NTPase"/>
</dbReference>
<dbReference type="Proteomes" id="UP000310158">
    <property type="component" value="Unassembled WGS sequence"/>
</dbReference>
<accession>A0A4S4LW75</accession>
<gene>
    <name evidence="2" type="ORF">EW146_g4057</name>
</gene>
<sequence>MSFTTFSNNAPVAPAASSTRLVDAAIDVSSLIANVAKDVGDAVGCAPASVAASIIIKILTSLKEVKSNKEACRQLALRAASFWIGLRDHMEGKWQDAPPTLVADIEEFNKVLESTRMVMERATQLSWAQRALRKKSQIAGDLADHSIKLEHAIQLFGSISLTEIRYAMGKLSLNQPSTARKPGHKRCPPPSDIFTGRADILSRMHNLFAAESNRQRVYVLYGLGGAGKSQLAYKFVQECQMDAQPSRFSDVFFVDASTADTIEADLKNIALAEGVGDSALDATSWLAGRRENWLLLFNNADDPSLNLRSHFPPCSHGNIIITSRNRNMRNHATQSSPISEMAEEDAMDLLLKMTETDRNNEIEAVAREIVKEFGYLALAVVQAGAYMKRTDCTFTVYLELYRQRRAELLEEYRDEVQKPDDYKWTVYTTWAISFQQLGPLAQEFLQICSFLHHEGISEAIFENATDNIDLYEPVIPDIEPDLSVCKAFLGNFRDSEGVWDTVQFKRVIAEIRSYSLMDLAPESQMLSIHPLVHSWSRTTITNVASTVWCAQCILGMSVHWEFASENYLFRRTLIPHITEALKENPNPRSDIASRFGLAYDEGGRWEAARALELVVMETRRRVLGEEHPDTLTAMANLASTFSDQGRWKEAESLEVVVMETRQRVLGEEHPDTLRAMGNLASTFSNQGRWKEVESLQVVVMKARQRVLGEGHPDTIMAMANLGLTFMNQGLWKEAESLQVVVMETNLRVLGEEHPDTLLAMASLASTFLEAGPVEGGRVTTSGTVAILASNILEPGSVEGGGIAAGDGTGDETASAWGGASGHTLSHEQSGIDIHEPRSVEGGGVAWIGGNANETANTWTGASTHPLGNFPPSGDLQGFRSTSQARPSAIVSCVSRVQSAPSFSHSQLLFLPSAV</sequence>